<feature type="signal peptide" evidence="4">
    <location>
        <begin position="1"/>
        <end position="21"/>
    </location>
</feature>
<dbReference type="PROSITE" id="PS00597">
    <property type="entry name" value="PLANT_LTP"/>
    <property type="match status" value="1"/>
</dbReference>
<dbReference type="InterPro" id="IPR016140">
    <property type="entry name" value="Bifunc_inhib/LTP/seed_store"/>
</dbReference>
<evidence type="ECO:0000256" key="4">
    <source>
        <dbReference type="SAM" id="SignalP"/>
    </source>
</evidence>
<dbReference type="Gene3D" id="1.10.110.10">
    <property type="entry name" value="Plant lipid-transfer and hydrophobic proteins"/>
    <property type="match status" value="1"/>
</dbReference>
<dbReference type="InterPro" id="IPR036312">
    <property type="entry name" value="Bifun_inhib/LTP/seed_sf"/>
</dbReference>
<proteinExistence type="inferred from homology"/>
<organism evidence="6 7">
    <name type="scientific">Cucurbita maxima</name>
    <name type="common">Pumpkin</name>
    <name type="synonym">Winter squash</name>
    <dbReference type="NCBI Taxonomy" id="3661"/>
    <lineage>
        <taxon>Eukaryota</taxon>
        <taxon>Viridiplantae</taxon>
        <taxon>Streptophyta</taxon>
        <taxon>Embryophyta</taxon>
        <taxon>Tracheophyta</taxon>
        <taxon>Spermatophyta</taxon>
        <taxon>Magnoliopsida</taxon>
        <taxon>eudicotyledons</taxon>
        <taxon>Gunneridae</taxon>
        <taxon>Pentapetalae</taxon>
        <taxon>rosids</taxon>
        <taxon>fabids</taxon>
        <taxon>Cucurbitales</taxon>
        <taxon>Cucurbitaceae</taxon>
        <taxon>Cucurbiteae</taxon>
        <taxon>Cucurbita</taxon>
    </lineage>
</organism>
<keyword evidence="2" id="KW-1015">Disulfide bond</keyword>
<keyword evidence="3" id="KW-0813">Transport</keyword>
<evidence type="ECO:0000256" key="2">
    <source>
        <dbReference type="ARBA" id="ARBA00023157"/>
    </source>
</evidence>
<dbReference type="PANTHER" id="PTHR33076">
    <property type="entry name" value="NON-SPECIFIC LIPID-TRANSFER PROTEIN 2-RELATED"/>
    <property type="match status" value="1"/>
</dbReference>
<reference evidence="7" key="1">
    <citation type="submission" date="2025-08" db="UniProtKB">
        <authorList>
            <consortium name="RefSeq"/>
        </authorList>
    </citation>
    <scope>IDENTIFICATION</scope>
    <source>
        <tissue evidence="7">Young leaves</tissue>
    </source>
</reference>
<evidence type="ECO:0000256" key="3">
    <source>
        <dbReference type="RuleBase" id="RU000628"/>
    </source>
</evidence>
<keyword evidence="4" id="KW-0732">Signal</keyword>
<dbReference type="Pfam" id="PF00234">
    <property type="entry name" value="Tryp_alpha_amyl"/>
    <property type="match status" value="1"/>
</dbReference>
<sequence length="113" mass="11633">MASLKVTMAFMMLLLLQESEAAISCNDVTKNLMPCVSYLMSGSGKPPSACCDGAKALSLAATSSDDKKAACECIKSVAGNVKYNAKLAEDLPGNCGITLPFSISAGIDCSKIS</sequence>
<keyword evidence="3" id="KW-0446">Lipid-binding</keyword>
<gene>
    <name evidence="7" type="primary">LOC111497697</name>
</gene>
<dbReference type="AlphaFoldDB" id="A0A6J1KW15"/>
<dbReference type="CDD" id="cd01960">
    <property type="entry name" value="nsLTP1"/>
    <property type="match status" value="1"/>
</dbReference>
<evidence type="ECO:0000259" key="5">
    <source>
        <dbReference type="SMART" id="SM00499"/>
    </source>
</evidence>
<dbReference type="Proteomes" id="UP000504608">
    <property type="component" value="Unplaced"/>
</dbReference>
<dbReference type="PRINTS" id="PR00382">
    <property type="entry name" value="LIPIDTRNSFER"/>
</dbReference>
<dbReference type="GO" id="GO:0008289">
    <property type="term" value="F:lipid binding"/>
    <property type="evidence" value="ECO:0007669"/>
    <property type="project" value="UniProtKB-KW"/>
</dbReference>
<feature type="chain" id="PRO_5026888002" description="Non-specific lipid-transfer protein" evidence="4">
    <location>
        <begin position="22"/>
        <end position="113"/>
    </location>
</feature>
<name>A0A6J1KW15_CUCMA</name>
<dbReference type="SMART" id="SM00499">
    <property type="entry name" value="AAI"/>
    <property type="match status" value="1"/>
</dbReference>
<dbReference type="GO" id="GO:0006869">
    <property type="term" value="P:lipid transport"/>
    <property type="evidence" value="ECO:0007669"/>
    <property type="project" value="InterPro"/>
</dbReference>
<dbReference type="SUPFAM" id="SSF47699">
    <property type="entry name" value="Bifunctional inhibitor/lipid-transfer protein/seed storage 2S albumin"/>
    <property type="match status" value="1"/>
</dbReference>
<dbReference type="KEGG" id="cmax:111497697"/>
<comment type="function">
    <text evidence="3">Plant non-specific lipid-transfer proteins transfer phospholipids as well as galactolipids across membranes. May play a role in wax or cutin deposition in the cell walls of expanding epidermal cells and certain secretory tissues.</text>
</comment>
<dbReference type="GeneID" id="111497697"/>
<evidence type="ECO:0000313" key="7">
    <source>
        <dbReference type="RefSeq" id="XP_023004354.1"/>
    </source>
</evidence>
<evidence type="ECO:0000256" key="1">
    <source>
        <dbReference type="ARBA" id="ARBA00009748"/>
    </source>
</evidence>
<dbReference type="RefSeq" id="XP_023004354.1">
    <property type="nucleotide sequence ID" value="XM_023148586.1"/>
</dbReference>
<keyword evidence="6" id="KW-1185">Reference proteome</keyword>
<dbReference type="InterPro" id="IPR000528">
    <property type="entry name" value="Plant_nsLTP"/>
</dbReference>
<evidence type="ECO:0000313" key="6">
    <source>
        <dbReference type="Proteomes" id="UP000504608"/>
    </source>
</evidence>
<protein>
    <recommendedName>
        <fullName evidence="3">Non-specific lipid-transfer protein</fullName>
    </recommendedName>
</protein>
<accession>A0A6J1KW15</accession>
<dbReference type="OrthoDB" id="1920459at2759"/>
<comment type="similarity">
    <text evidence="1 3">Belongs to the plant LTP family.</text>
</comment>
<feature type="domain" description="Bifunctional inhibitor/plant lipid transfer protein/seed storage helical" evidence="5">
    <location>
        <begin position="25"/>
        <end position="109"/>
    </location>
</feature>